<comment type="caution">
    <text evidence="1">The sequence shown here is derived from an EMBL/GenBank/DDBJ whole genome shotgun (WGS) entry which is preliminary data.</text>
</comment>
<keyword evidence="2" id="KW-1185">Reference proteome</keyword>
<sequence>MFSIVQDADLDLPKADDLPSVYPHFFIPKLSDSPQDPIMDTLKLPRRIQGLHGLSSTPVLPTELLALADLCLLPALKDEPHALWERAATKRLGSQNHIKSWDALRSSYPKHSAPSPFLSEQPKSTLAAARYHIDPRLRDPGVQIIHVGLAELLSSMRMVIIGNSSSIYTWDSLRETFVLAHAAEGKRGMIILDGRDDILTESFLRRFLTIGSVLRRIEMFTTGLRTKYVKEGPTAHSFAHALASCVDHLRRALVSLPTYSDTVDWLQTPSAMWLQHAEYEEVVSALGSLCGRAVDIDPPHYPQFSPEPTALLTAIYKHMELCLERQSSPMVTGMLAYVLTVSSDEYYQALGLSVGYSQDLISATMDKLSSEPHTVDMFDDGGVQEDIAYEEAEDEQFPSFITPDAAETLVRARRSLKLLRTAQPDHPLLHQVRSQQKISWFWTPAEVECAWQAGPADANALPASALSRTPQSLTGEDKMLQQFKLFDLEPDTLSNPITSLHGHDSTLQRILTTFPDSLPALTPTLSHLANLVLSPLVDHCLAVSNSLLSVILTPSSHINIHSHLTLLRDYMLLTSPSFTSRLQTALFSNSDDWNFEGSSARALAKRSQSRTRAASGSGAPWAVGLGLGLSERDSWPPGGADLSYYLRTVIVDSLDSSSPSTVTDSSVSSHRGDHPLIFEEAEFRLGFAIRDLPVGSGRERWLNPCSIEALDFLLIDYKPPRPLDVVITQDTLSKYQRVFSFILRLMRVQNALGAFFRMTRRSSEPLFATMSPFNQLLLHFRFIAHSFVELLSEYVFDTAIRGNFDTFLEHLEPGSSARKFTDVFALSDLHSSMLDDVLSACLLRSGQRVAGDLLRGSLELALDVCILSGELKRGRLEEYKAAPVLQDLYTAFRSKMAALVKVLRALVDKESTGSHLPMEFAHLATTGRRAAPGGSGSLQYLLVKLDSRDWWTKLPMAG</sequence>
<organism evidence="1 2">
    <name type="scientific">Auriscalpium vulgare</name>
    <dbReference type="NCBI Taxonomy" id="40419"/>
    <lineage>
        <taxon>Eukaryota</taxon>
        <taxon>Fungi</taxon>
        <taxon>Dikarya</taxon>
        <taxon>Basidiomycota</taxon>
        <taxon>Agaricomycotina</taxon>
        <taxon>Agaricomycetes</taxon>
        <taxon>Russulales</taxon>
        <taxon>Auriscalpiaceae</taxon>
        <taxon>Auriscalpium</taxon>
    </lineage>
</organism>
<reference evidence="1" key="2">
    <citation type="journal article" date="2022" name="New Phytol.">
        <title>Evolutionary transition to the ectomycorrhizal habit in the genomes of a hyperdiverse lineage of mushroom-forming fungi.</title>
        <authorList>
            <person name="Looney B."/>
            <person name="Miyauchi S."/>
            <person name="Morin E."/>
            <person name="Drula E."/>
            <person name="Courty P.E."/>
            <person name="Kohler A."/>
            <person name="Kuo A."/>
            <person name="LaButti K."/>
            <person name="Pangilinan J."/>
            <person name="Lipzen A."/>
            <person name="Riley R."/>
            <person name="Andreopoulos W."/>
            <person name="He G."/>
            <person name="Johnson J."/>
            <person name="Nolan M."/>
            <person name="Tritt A."/>
            <person name="Barry K.W."/>
            <person name="Grigoriev I.V."/>
            <person name="Nagy L.G."/>
            <person name="Hibbett D."/>
            <person name="Henrissat B."/>
            <person name="Matheny P.B."/>
            <person name="Labbe J."/>
            <person name="Martin F.M."/>
        </authorList>
    </citation>
    <scope>NUCLEOTIDE SEQUENCE</scope>
    <source>
        <strain evidence="1">FP105234-sp</strain>
    </source>
</reference>
<reference evidence="1" key="1">
    <citation type="submission" date="2021-02" db="EMBL/GenBank/DDBJ databases">
        <authorList>
            <consortium name="DOE Joint Genome Institute"/>
            <person name="Ahrendt S."/>
            <person name="Looney B.P."/>
            <person name="Miyauchi S."/>
            <person name="Morin E."/>
            <person name="Drula E."/>
            <person name="Courty P.E."/>
            <person name="Chicoki N."/>
            <person name="Fauchery L."/>
            <person name="Kohler A."/>
            <person name="Kuo A."/>
            <person name="Labutti K."/>
            <person name="Pangilinan J."/>
            <person name="Lipzen A."/>
            <person name="Riley R."/>
            <person name="Andreopoulos W."/>
            <person name="He G."/>
            <person name="Johnson J."/>
            <person name="Barry K.W."/>
            <person name="Grigoriev I.V."/>
            <person name="Nagy L."/>
            <person name="Hibbett D."/>
            <person name="Henrissat B."/>
            <person name="Matheny P.B."/>
            <person name="Labbe J."/>
            <person name="Martin F."/>
        </authorList>
    </citation>
    <scope>NUCLEOTIDE SEQUENCE</scope>
    <source>
        <strain evidence="1">FP105234-sp</strain>
    </source>
</reference>
<gene>
    <name evidence="1" type="ORF">FA95DRAFT_508656</name>
</gene>
<protein>
    <submittedName>
        <fullName evidence="1">Uncharacterized protein</fullName>
    </submittedName>
</protein>
<dbReference type="EMBL" id="MU276041">
    <property type="protein sequence ID" value="KAI0042924.1"/>
    <property type="molecule type" value="Genomic_DNA"/>
</dbReference>
<dbReference type="Proteomes" id="UP000814033">
    <property type="component" value="Unassembled WGS sequence"/>
</dbReference>
<proteinExistence type="predicted"/>
<accession>A0ACB8RFC4</accession>
<name>A0ACB8RFC4_9AGAM</name>
<evidence type="ECO:0000313" key="1">
    <source>
        <dbReference type="EMBL" id="KAI0042924.1"/>
    </source>
</evidence>
<evidence type="ECO:0000313" key="2">
    <source>
        <dbReference type="Proteomes" id="UP000814033"/>
    </source>
</evidence>